<dbReference type="InterPro" id="IPR011701">
    <property type="entry name" value="MFS"/>
</dbReference>
<feature type="transmembrane region" description="Helical" evidence="5">
    <location>
        <begin position="188"/>
        <end position="208"/>
    </location>
</feature>
<evidence type="ECO:0000256" key="5">
    <source>
        <dbReference type="SAM" id="Phobius"/>
    </source>
</evidence>
<dbReference type="GO" id="GO:0022857">
    <property type="term" value="F:transmembrane transporter activity"/>
    <property type="evidence" value="ECO:0007669"/>
    <property type="project" value="InterPro"/>
</dbReference>
<accession>A0A1H9CHE2</accession>
<evidence type="ECO:0000259" key="6">
    <source>
        <dbReference type="PROSITE" id="PS50850"/>
    </source>
</evidence>
<dbReference type="STRING" id="1855383.SAMN05216548_102143"/>
<dbReference type="Proteomes" id="UP000199647">
    <property type="component" value="Unassembled WGS sequence"/>
</dbReference>
<sequence>MQDLTRPEASRALQETGSESEQGERPGVHTRLGLSAGALAAIATIAAVGMAVSLLPPLLSFTLSARGISERTIGILVGTIALSALCVTPFVSRIAHRFGTASVIAALTPLMAAMVPLAYYIQNLVLLFPIAFIYGGAICLCFTLSEFWINAATPPGRRGLAMGIYASVLAIGMAIGPGIIAITGIDSITPFLVGSGLMLLATIPALLARRVSPEFEEAPHHGFTSFIFAVPIATLAAFVFAMAESSSFTFLPLWGRHIGLSGSVAPLLSSAMTLGSVALQIPLGLCADRVDRRLVLLGLGVVGIAGMFGAWFLSDHTALLMAVLFIWGGSTAGLYTVGLAYLSSHFAGPSLASANAAFVFCYALGMLTGPFLVGDSMQRFPGIGFPLVLGIAFGLYSLLVLWRLVFRRKFA</sequence>
<feature type="transmembrane region" description="Helical" evidence="5">
    <location>
        <begin position="32"/>
        <end position="52"/>
    </location>
</feature>
<name>A0A1H9CHE2_9HYPH</name>
<dbReference type="SUPFAM" id="SSF103473">
    <property type="entry name" value="MFS general substrate transporter"/>
    <property type="match status" value="1"/>
</dbReference>
<feature type="transmembrane region" description="Helical" evidence="5">
    <location>
        <begin position="160"/>
        <end position="182"/>
    </location>
</feature>
<feature type="transmembrane region" description="Helical" evidence="5">
    <location>
        <begin position="127"/>
        <end position="148"/>
    </location>
</feature>
<feature type="transmembrane region" description="Helical" evidence="5">
    <location>
        <begin position="354"/>
        <end position="373"/>
    </location>
</feature>
<evidence type="ECO:0000313" key="7">
    <source>
        <dbReference type="EMBL" id="SEQ00153.1"/>
    </source>
</evidence>
<feature type="transmembrane region" description="Helical" evidence="5">
    <location>
        <begin position="263"/>
        <end position="287"/>
    </location>
</feature>
<dbReference type="PANTHER" id="PTHR23521:SF3">
    <property type="entry name" value="MFS TRANSPORTER"/>
    <property type="match status" value="1"/>
</dbReference>
<feature type="domain" description="Major facilitator superfamily (MFS) profile" evidence="6">
    <location>
        <begin position="229"/>
        <end position="411"/>
    </location>
</feature>
<evidence type="ECO:0000256" key="2">
    <source>
        <dbReference type="ARBA" id="ARBA00022989"/>
    </source>
</evidence>
<feature type="transmembrane region" description="Helical" evidence="5">
    <location>
        <begin position="385"/>
        <end position="406"/>
    </location>
</feature>
<dbReference type="CDD" id="cd17477">
    <property type="entry name" value="MFS_YcaD_like"/>
    <property type="match status" value="1"/>
</dbReference>
<keyword evidence="3 5" id="KW-0472">Membrane</keyword>
<dbReference type="AlphaFoldDB" id="A0A1H9CHE2"/>
<feature type="transmembrane region" description="Helical" evidence="5">
    <location>
        <begin position="72"/>
        <end position="91"/>
    </location>
</feature>
<feature type="transmembrane region" description="Helical" evidence="5">
    <location>
        <begin position="294"/>
        <end position="313"/>
    </location>
</feature>
<dbReference type="EMBL" id="FOFG01000002">
    <property type="protein sequence ID" value="SEQ00153.1"/>
    <property type="molecule type" value="Genomic_DNA"/>
</dbReference>
<keyword evidence="1 5" id="KW-0812">Transmembrane</keyword>
<feature type="region of interest" description="Disordered" evidence="4">
    <location>
        <begin position="1"/>
        <end position="27"/>
    </location>
</feature>
<dbReference type="InterPro" id="IPR020846">
    <property type="entry name" value="MFS_dom"/>
</dbReference>
<proteinExistence type="predicted"/>
<gene>
    <name evidence="7" type="ORF">SAMN05216548_102143</name>
</gene>
<feature type="transmembrane region" description="Helical" evidence="5">
    <location>
        <begin position="98"/>
        <end position="121"/>
    </location>
</feature>
<protein>
    <submittedName>
        <fullName evidence="7">Cyanate permease</fullName>
    </submittedName>
</protein>
<keyword evidence="2 5" id="KW-1133">Transmembrane helix</keyword>
<reference evidence="7 8" key="1">
    <citation type="submission" date="2016-10" db="EMBL/GenBank/DDBJ databases">
        <authorList>
            <person name="de Groot N.N."/>
        </authorList>
    </citation>
    <scope>NUCLEOTIDE SEQUENCE [LARGE SCALE GENOMIC DNA]</scope>
    <source>
        <strain evidence="7 8">A52C2</strain>
    </source>
</reference>
<dbReference type="PROSITE" id="PS50850">
    <property type="entry name" value="MFS"/>
    <property type="match status" value="1"/>
</dbReference>
<evidence type="ECO:0000313" key="8">
    <source>
        <dbReference type="Proteomes" id="UP000199647"/>
    </source>
</evidence>
<feature type="transmembrane region" description="Helical" evidence="5">
    <location>
        <begin position="319"/>
        <end position="342"/>
    </location>
</feature>
<dbReference type="GO" id="GO:0005886">
    <property type="term" value="C:plasma membrane"/>
    <property type="evidence" value="ECO:0007669"/>
    <property type="project" value="TreeGrafter"/>
</dbReference>
<evidence type="ECO:0000256" key="4">
    <source>
        <dbReference type="SAM" id="MobiDB-lite"/>
    </source>
</evidence>
<dbReference type="Gene3D" id="1.20.1250.20">
    <property type="entry name" value="MFS general substrate transporter like domains"/>
    <property type="match status" value="2"/>
</dbReference>
<dbReference type="Pfam" id="PF07690">
    <property type="entry name" value="MFS_1"/>
    <property type="match status" value="2"/>
</dbReference>
<evidence type="ECO:0000256" key="3">
    <source>
        <dbReference type="ARBA" id="ARBA00023136"/>
    </source>
</evidence>
<organism evidence="7 8">
    <name type="scientific">Faunimonas pinastri</name>
    <dbReference type="NCBI Taxonomy" id="1855383"/>
    <lineage>
        <taxon>Bacteria</taxon>
        <taxon>Pseudomonadati</taxon>
        <taxon>Pseudomonadota</taxon>
        <taxon>Alphaproteobacteria</taxon>
        <taxon>Hyphomicrobiales</taxon>
        <taxon>Afifellaceae</taxon>
        <taxon>Faunimonas</taxon>
    </lineage>
</organism>
<feature type="transmembrane region" description="Helical" evidence="5">
    <location>
        <begin position="220"/>
        <end position="243"/>
    </location>
</feature>
<dbReference type="RefSeq" id="WP_177176688.1">
    <property type="nucleotide sequence ID" value="NZ_FOFG01000002.1"/>
</dbReference>
<dbReference type="PANTHER" id="PTHR23521">
    <property type="entry name" value="TRANSPORTER MFS SUPERFAMILY"/>
    <property type="match status" value="1"/>
</dbReference>
<keyword evidence="8" id="KW-1185">Reference proteome</keyword>
<dbReference type="InterPro" id="IPR047200">
    <property type="entry name" value="MFS_YcaD-like"/>
</dbReference>
<evidence type="ECO:0000256" key="1">
    <source>
        <dbReference type="ARBA" id="ARBA00022692"/>
    </source>
</evidence>
<dbReference type="InterPro" id="IPR036259">
    <property type="entry name" value="MFS_trans_sf"/>
</dbReference>